<dbReference type="Pfam" id="PF18348">
    <property type="entry name" value="SH3_16"/>
    <property type="match status" value="1"/>
</dbReference>
<accession>A0ABQ4U192</accession>
<name>A0ABQ4U192_9HYPH</name>
<dbReference type="SUPFAM" id="SSF54001">
    <property type="entry name" value="Cysteine proteinases"/>
    <property type="match status" value="1"/>
</dbReference>
<dbReference type="InterPro" id="IPR051202">
    <property type="entry name" value="Peptidase_C40"/>
</dbReference>
<keyword evidence="3" id="KW-0378">Hydrolase</keyword>
<dbReference type="EMBL" id="BPRB01000143">
    <property type="protein sequence ID" value="GJE60546.1"/>
    <property type="molecule type" value="Genomic_DNA"/>
</dbReference>
<comment type="caution">
    <text evidence="6">The sequence shown here is derived from an EMBL/GenBank/DDBJ whole genome shotgun (WGS) entry which is preliminary data.</text>
</comment>
<keyword evidence="2" id="KW-0645">Protease</keyword>
<dbReference type="Proteomes" id="UP001055057">
    <property type="component" value="Unassembled WGS sequence"/>
</dbReference>
<evidence type="ECO:0000256" key="2">
    <source>
        <dbReference type="ARBA" id="ARBA00022670"/>
    </source>
</evidence>
<dbReference type="PANTHER" id="PTHR47053:SF1">
    <property type="entry name" value="MUREIN DD-ENDOPEPTIDASE MEPH-RELATED"/>
    <property type="match status" value="1"/>
</dbReference>
<dbReference type="Pfam" id="PF00877">
    <property type="entry name" value="NLPC_P60"/>
    <property type="match status" value="1"/>
</dbReference>
<organism evidence="6 7">
    <name type="scientific">Methylobacterium trifolii</name>
    <dbReference type="NCBI Taxonomy" id="1003092"/>
    <lineage>
        <taxon>Bacteria</taxon>
        <taxon>Pseudomonadati</taxon>
        <taxon>Pseudomonadota</taxon>
        <taxon>Alphaproteobacteria</taxon>
        <taxon>Hyphomicrobiales</taxon>
        <taxon>Methylobacteriaceae</taxon>
        <taxon>Methylobacterium</taxon>
    </lineage>
</organism>
<dbReference type="InterPro" id="IPR000064">
    <property type="entry name" value="NLP_P60_dom"/>
</dbReference>
<evidence type="ECO:0000313" key="7">
    <source>
        <dbReference type="Proteomes" id="UP001055057"/>
    </source>
</evidence>
<reference evidence="6" key="1">
    <citation type="journal article" date="2021" name="Front. Microbiol.">
        <title>Comprehensive Comparative Genomics and Phenotyping of Methylobacterium Species.</title>
        <authorList>
            <person name="Alessa O."/>
            <person name="Ogura Y."/>
            <person name="Fujitani Y."/>
            <person name="Takami H."/>
            <person name="Hayashi T."/>
            <person name="Sahin N."/>
            <person name="Tani A."/>
        </authorList>
    </citation>
    <scope>NUCLEOTIDE SEQUENCE</scope>
    <source>
        <strain evidence="6">DSM 23632</strain>
    </source>
</reference>
<keyword evidence="4" id="KW-0788">Thiol protease</keyword>
<dbReference type="InterPro" id="IPR041382">
    <property type="entry name" value="SH3_16"/>
</dbReference>
<dbReference type="Gene3D" id="2.30.30.40">
    <property type="entry name" value="SH3 Domains"/>
    <property type="match status" value="1"/>
</dbReference>
<feature type="domain" description="NlpC/P60" evidence="5">
    <location>
        <begin position="157"/>
        <end position="283"/>
    </location>
</feature>
<dbReference type="Gene3D" id="3.90.1720.10">
    <property type="entry name" value="endopeptidase domain like (from Nostoc punctiforme)"/>
    <property type="match status" value="1"/>
</dbReference>
<evidence type="ECO:0000256" key="1">
    <source>
        <dbReference type="ARBA" id="ARBA00007074"/>
    </source>
</evidence>
<gene>
    <name evidence="6" type="ORF">MPOCJGCO_2659</name>
</gene>
<evidence type="ECO:0000256" key="4">
    <source>
        <dbReference type="ARBA" id="ARBA00022807"/>
    </source>
</evidence>
<comment type="similarity">
    <text evidence="1">Belongs to the peptidase C40 family.</text>
</comment>
<keyword evidence="7" id="KW-1185">Reference proteome</keyword>
<dbReference type="PROSITE" id="PS51935">
    <property type="entry name" value="NLPC_P60"/>
    <property type="match status" value="1"/>
</dbReference>
<dbReference type="PANTHER" id="PTHR47053">
    <property type="entry name" value="MUREIN DD-ENDOPEPTIDASE MEPH-RELATED"/>
    <property type="match status" value="1"/>
</dbReference>
<proteinExistence type="inferred from homology"/>
<sequence>MPTPNLDPRLTPARPDLADASLAGVVSAARFVTGEPRRVVAASAPLRRAPSPESGIDTEAVLGDAVTLYEVRDGFAWVRLTHDGYVGYLAADSLGPADPAPTHRVAALRTFLYPVADLKRPPRGHLSLGAALAVTGTAGDYLETPGGFVFARHCVPVARREPDPAGTAERLVGTPYLWGGRTSLGLDCSGLVQLCLDLAGLPCPRDADQQERALGAPLSTDLAGLARGDLVFWRGHVGMMLDATRLIHANGHHMAVAVEPLREATARILANSYGPVTSIRRFF</sequence>
<evidence type="ECO:0000313" key="6">
    <source>
        <dbReference type="EMBL" id="GJE60546.1"/>
    </source>
</evidence>
<dbReference type="RefSeq" id="WP_238183162.1">
    <property type="nucleotide sequence ID" value="NZ_BPRB01000143.1"/>
</dbReference>
<evidence type="ECO:0000256" key="3">
    <source>
        <dbReference type="ARBA" id="ARBA00022801"/>
    </source>
</evidence>
<evidence type="ECO:0000259" key="5">
    <source>
        <dbReference type="PROSITE" id="PS51935"/>
    </source>
</evidence>
<protein>
    <recommendedName>
        <fullName evidence="5">NlpC/P60 domain-containing protein</fullName>
    </recommendedName>
</protein>
<reference evidence="6" key="2">
    <citation type="submission" date="2021-08" db="EMBL/GenBank/DDBJ databases">
        <authorList>
            <person name="Tani A."/>
            <person name="Ola A."/>
            <person name="Ogura Y."/>
            <person name="Katsura K."/>
            <person name="Hayashi T."/>
        </authorList>
    </citation>
    <scope>NUCLEOTIDE SEQUENCE</scope>
    <source>
        <strain evidence="6">DSM 23632</strain>
    </source>
</reference>
<dbReference type="InterPro" id="IPR038765">
    <property type="entry name" value="Papain-like_cys_pep_sf"/>
</dbReference>